<keyword evidence="6" id="KW-1185">Reference proteome</keyword>
<dbReference type="GO" id="GO:0005524">
    <property type="term" value="F:ATP binding"/>
    <property type="evidence" value="ECO:0007669"/>
    <property type="project" value="UniProtKB-KW"/>
</dbReference>
<gene>
    <name evidence="5" type="ORF">BBK82_31700</name>
</gene>
<dbReference type="EMBL" id="CP016793">
    <property type="protein sequence ID" value="ANZ39930.1"/>
    <property type="molecule type" value="Genomic_DNA"/>
</dbReference>
<dbReference type="CDD" id="cd03230">
    <property type="entry name" value="ABC_DR_subfamily_A"/>
    <property type="match status" value="1"/>
</dbReference>
<evidence type="ECO:0000313" key="6">
    <source>
        <dbReference type="Proteomes" id="UP000093053"/>
    </source>
</evidence>
<evidence type="ECO:0000256" key="2">
    <source>
        <dbReference type="ARBA" id="ARBA00022741"/>
    </source>
</evidence>
<evidence type="ECO:0000256" key="3">
    <source>
        <dbReference type="ARBA" id="ARBA00022840"/>
    </source>
</evidence>
<sequence length="302" mass="32377">MTAAEFALRTDGVGKRYRKGWALRDCTLALPAGGVIALVGPNGAGKTTLLRLVVGLLAPSTGTVEVLGQDVTASTPQTLSRIGFLAQDHPLYKRFTVAEMLRFGRSCNLRFDQGLAERRLARLGIPLDRRAGTLSGGQQAQVALALALAKRPDLLVLDEPVASLDPLARHEFLQVLMGAVAEGGVTVLFSSHVVHELERVCDHLIVLNQGRVTLTGDIDTLLAEHRLLVGPRTATDLDRAGTVVEAVHSDRHTTLLVRDGALPPAPGWQPRPVALEDLVLAYLRRPSEQSAAVTSEVAAWRG</sequence>
<dbReference type="InterPro" id="IPR027417">
    <property type="entry name" value="P-loop_NTPase"/>
</dbReference>
<dbReference type="STRING" id="1586287.BBK82_31700"/>
<dbReference type="PANTHER" id="PTHR42939">
    <property type="entry name" value="ABC TRANSPORTER ATP-BINDING PROTEIN ALBC-RELATED"/>
    <property type="match status" value="1"/>
</dbReference>
<dbReference type="InterPro" id="IPR003439">
    <property type="entry name" value="ABC_transporter-like_ATP-bd"/>
</dbReference>
<dbReference type="OrthoDB" id="9804819at2"/>
<dbReference type="PROSITE" id="PS50893">
    <property type="entry name" value="ABC_TRANSPORTER_2"/>
    <property type="match status" value="1"/>
</dbReference>
<dbReference type="Pfam" id="PF00005">
    <property type="entry name" value="ABC_tran"/>
    <property type="match status" value="1"/>
</dbReference>
<keyword evidence="1" id="KW-0813">Transport</keyword>
<dbReference type="Gene3D" id="3.40.50.300">
    <property type="entry name" value="P-loop containing nucleotide triphosphate hydrolases"/>
    <property type="match status" value="1"/>
</dbReference>
<dbReference type="InterPro" id="IPR003593">
    <property type="entry name" value="AAA+_ATPase"/>
</dbReference>
<evidence type="ECO:0000313" key="5">
    <source>
        <dbReference type="EMBL" id="ANZ39930.1"/>
    </source>
</evidence>
<keyword evidence="2" id="KW-0547">Nucleotide-binding</keyword>
<protein>
    <submittedName>
        <fullName evidence="5">ABC transporter ATP-binding protein</fullName>
    </submittedName>
</protein>
<dbReference type="GO" id="GO:0016887">
    <property type="term" value="F:ATP hydrolysis activity"/>
    <property type="evidence" value="ECO:0007669"/>
    <property type="project" value="InterPro"/>
</dbReference>
<proteinExistence type="predicted"/>
<reference evidence="5 6" key="1">
    <citation type="submission" date="2016-07" db="EMBL/GenBank/DDBJ databases">
        <title>Complete genome sequence of the Lentzea guizhouensis DHS C013.</title>
        <authorList>
            <person name="Cao C."/>
        </authorList>
    </citation>
    <scope>NUCLEOTIDE SEQUENCE [LARGE SCALE GENOMIC DNA]</scope>
    <source>
        <strain evidence="5 6">DHS C013</strain>
    </source>
</reference>
<dbReference type="AlphaFoldDB" id="A0A1B2HQC3"/>
<dbReference type="InterPro" id="IPR051782">
    <property type="entry name" value="ABC_Transporter_VariousFunc"/>
</dbReference>
<evidence type="ECO:0000256" key="1">
    <source>
        <dbReference type="ARBA" id="ARBA00022448"/>
    </source>
</evidence>
<dbReference type="PANTHER" id="PTHR42939:SF1">
    <property type="entry name" value="ABC TRANSPORTER ATP-BINDING PROTEIN ALBC-RELATED"/>
    <property type="match status" value="1"/>
</dbReference>
<dbReference type="SUPFAM" id="SSF52540">
    <property type="entry name" value="P-loop containing nucleoside triphosphate hydrolases"/>
    <property type="match status" value="1"/>
</dbReference>
<name>A0A1B2HQC3_9PSEU</name>
<dbReference type="KEGG" id="led:BBK82_31700"/>
<dbReference type="RefSeq" id="WP_065918271.1">
    <property type="nucleotide sequence ID" value="NZ_CP016793.1"/>
</dbReference>
<accession>A0A1B2HQC3</accession>
<dbReference type="Proteomes" id="UP000093053">
    <property type="component" value="Chromosome"/>
</dbReference>
<evidence type="ECO:0000259" key="4">
    <source>
        <dbReference type="PROSITE" id="PS50893"/>
    </source>
</evidence>
<organism evidence="5 6">
    <name type="scientific">Lentzea guizhouensis</name>
    <dbReference type="NCBI Taxonomy" id="1586287"/>
    <lineage>
        <taxon>Bacteria</taxon>
        <taxon>Bacillati</taxon>
        <taxon>Actinomycetota</taxon>
        <taxon>Actinomycetes</taxon>
        <taxon>Pseudonocardiales</taxon>
        <taxon>Pseudonocardiaceae</taxon>
        <taxon>Lentzea</taxon>
    </lineage>
</organism>
<keyword evidence="3 5" id="KW-0067">ATP-binding</keyword>
<feature type="domain" description="ABC transporter" evidence="4">
    <location>
        <begin position="8"/>
        <end position="234"/>
    </location>
</feature>
<dbReference type="SMART" id="SM00382">
    <property type="entry name" value="AAA"/>
    <property type="match status" value="1"/>
</dbReference>